<gene>
    <name evidence="1" type="ORF">A2954_06995</name>
</gene>
<dbReference type="AlphaFoldDB" id="A0A1F7IE09"/>
<dbReference type="EMBL" id="MGAG01000010">
    <property type="protein sequence ID" value="OGK41599.1"/>
    <property type="molecule type" value="Genomic_DNA"/>
</dbReference>
<name>A0A1F7IE09_9BACT</name>
<organism evidence="1 2">
    <name type="scientific">Candidatus Roizmanbacteria bacterium RIFCSPLOWO2_01_FULL_37_12</name>
    <dbReference type="NCBI Taxonomy" id="1802056"/>
    <lineage>
        <taxon>Bacteria</taxon>
        <taxon>Candidatus Roizmaniibacteriota</taxon>
    </lineage>
</organism>
<dbReference type="STRING" id="1802056.A2954_06995"/>
<evidence type="ECO:0000313" key="2">
    <source>
        <dbReference type="Proteomes" id="UP000177698"/>
    </source>
</evidence>
<evidence type="ECO:0000313" key="1">
    <source>
        <dbReference type="EMBL" id="OGK41599.1"/>
    </source>
</evidence>
<proteinExistence type="predicted"/>
<accession>A0A1F7IE09</accession>
<reference evidence="1 2" key="1">
    <citation type="journal article" date="2016" name="Nat. Commun.">
        <title>Thousands of microbial genomes shed light on interconnected biogeochemical processes in an aquifer system.</title>
        <authorList>
            <person name="Anantharaman K."/>
            <person name="Brown C.T."/>
            <person name="Hug L.A."/>
            <person name="Sharon I."/>
            <person name="Castelle C.J."/>
            <person name="Probst A.J."/>
            <person name="Thomas B.C."/>
            <person name="Singh A."/>
            <person name="Wilkins M.J."/>
            <person name="Karaoz U."/>
            <person name="Brodie E.L."/>
            <person name="Williams K.H."/>
            <person name="Hubbard S.S."/>
            <person name="Banfield J.F."/>
        </authorList>
    </citation>
    <scope>NUCLEOTIDE SEQUENCE [LARGE SCALE GENOMIC DNA]</scope>
</reference>
<protein>
    <submittedName>
        <fullName evidence="1">Uncharacterized protein</fullName>
    </submittedName>
</protein>
<comment type="caution">
    <text evidence="1">The sequence shown here is derived from an EMBL/GenBank/DDBJ whole genome shotgun (WGS) entry which is preliminary data.</text>
</comment>
<dbReference type="Proteomes" id="UP000177698">
    <property type="component" value="Unassembled WGS sequence"/>
</dbReference>
<sequence length="135" mass="15633">MSEPFNSPRHTLPEKYKSLGQDAKDLSIGWAQDFIQAPSIHVLFKGYDGTKNQLQKLLDELSDYGLVQKGRLIKGDPKIDYTSLPVFIPDSSGVRYRLEPRYLHFLYKNELKLSESKIAEEMQLRFGAKWEELIK</sequence>